<name>A0A917E337_9HYPH</name>
<protein>
    <recommendedName>
        <fullName evidence="4">Phage terminase Nu1 subunit (DNA packaging protein)</fullName>
    </recommendedName>
</protein>
<dbReference type="Proteomes" id="UP000644699">
    <property type="component" value="Unassembled WGS sequence"/>
</dbReference>
<evidence type="ECO:0000256" key="1">
    <source>
        <dbReference type="SAM" id="MobiDB-lite"/>
    </source>
</evidence>
<dbReference type="AlphaFoldDB" id="A0A917E337"/>
<evidence type="ECO:0000313" key="2">
    <source>
        <dbReference type="EMBL" id="GGE00332.1"/>
    </source>
</evidence>
<dbReference type="Gene3D" id="1.10.10.10">
    <property type="entry name" value="Winged helix-like DNA-binding domain superfamily/Winged helix DNA-binding domain"/>
    <property type="match status" value="1"/>
</dbReference>
<gene>
    <name evidence="2" type="ORF">GCM10011390_18940</name>
</gene>
<dbReference type="InterPro" id="IPR036388">
    <property type="entry name" value="WH-like_DNA-bd_sf"/>
</dbReference>
<feature type="region of interest" description="Disordered" evidence="1">
    <location>
        <begin position="1"/>
        <end position="29"/>
    </location>
</feature>
<dbReference type="SUPFAM" id="SSF46955">
    <property type="entry name" value="Putative DNA-binding domain"/>
    <property type="match status" value="1"/>
</dbReference>
<organism evidence="2 3">
    <name type="scientific">Aureimonas endophytica</name>
    <dbReference type="NCBI Taxonomy" id="2027858"/>
    <lineage>
        <taxon>Bacteria</taxon>
        <taxon>Pseudomonadati</taxon>
        <taxon>Pseudomonadota</taxon>
        <taxon>Alphaproteobacteria</taxon>
        <taxon>Hyphomicrobiales</taxon>
        <taxon>Aurantimonadaceae</taxon>
        <taxon>Aureimonas</taxon>
    </lineage>
</organism>
<proteinExistence type="predicted"/>
<evidence type="ECO:0008006" key="4">
    <source>
        <dbReference type="Google" id="ProtNLM"/>
    </source>
</evidence>
<reference evidence="2" key="2">
    <citation type="submission" date="2020-09" db="EMBL/GenBank/DDBJ databases">
        <authorList>
            <person name="Sun Q."/>
            <person name="Zhou Y."/>
        </authorList>
    </citation>
    <scope>NUCLEOTIDE SEQUENCE</scope>
    <source>
        <strain evidence="2">CGMCC 1.15367</strain>
    </source>
</reference>
<dbReference type="InterPro" id="IPR009061">
    <property type="entry name" value="DNA-bd_dom_put_sf"/>
</dbReference>
<evidence type="ECO:0000313" key="3">
    <source>
        <dbReference type="Proteomes" id="UP000644699"/>
    </source>
</evidence>
<reference evidence="2" key="1">
    <citation type="journal article" date="2014" name="Int. J. Syst. Evol. Microbiol.">
        <title>Complete genome sequence of Corynebacterium casei LMG S-19264T (=DSM 44701T), isolated from a smear-ripened cheese.</title>
        <authorList>
            <consortium name="US DOE Joint Genome Institute (JGI-PGF)"/>
            <person name="Walter F."/>
            <person name="Albersmeier A."/>
            <person name="Kalinowski J."/>
            <person name="Ruckert C."/>
        </authorList>
    </citation>
    <scope>NUCLEOTIDE SEQUENCE</scope>
    <source>
        <strain evidence="2">CGMCC 1.15367</strain>
    </source>
</reference>
<keyword evidence="3" id="KW-1185">Reference proteome</keyword>
<sequence length="209" mass="23002">MSRSSRRRDPLRRRDPAAAVEDAVESAERSDRVVSLSRAAVLLGRNRETLSAWMAKGMPVEGRGGTGEAVLVDLKRVVEWLEARAREDERRKFARPDPGAEGDRPLTTREKIELAKLAGQTMKNGKDAGYLVPRPVVEAAFERCLGIVRISVMAVPERLVREMSGFPEDRKAVWRKKAIRSCAASLEEAAESIATAMSTFDPGADAADE</sequence>
<comment type="caution">
    <text evidence="2">The sequence shown here is derived from an EMBL/GenBank/DDBJ whole genome shotgun (WGS) entry which is preliminary data.</text>
</comment>
<dbReference type="EMBL" id="BMIQ01000002">
    <property type="protein sequence ID" value="GGE00332.1"/>
    <property type="molecule type" value="Genomic_DNA"/>
</dbReference>
<accession>A0A917E337</accession>
<feature type="compositionally biased region" description="Basic residues" evidence="1">
    <location>
        <begin position="1"/>
        <end position="11"/>
    </location>
</feature>